<accession>A0A498CMZ6</accession>
<feature type="transmembrane region" description="Helical" evidence="2">
    <location>
        <begin position="383"/>
        <end position="406"/>
    </location>
</feature>
<dbReference type="AlphaFoldDB" id="A0A498CMZ6"/>
<dbReference type="PANTHER" id="PTHR34473">
    <property type="entry name" value="UPF0699 TRANSMEMBRANE PROTEIN YDBS"/>
    <property type="match status" value="1"/>
</dbReference>
<dbReference type="InterPro" id="IPR005182">
    <property type="entry name" value="YdbS-like_PH"/>
</dbReference>
<dbReference type="Pfam" id="PF03703">
    <property type="entry name" value="bPH_2"/>
    <property type="match status" value="1"/>
</dbReference>
<sequence length="521" mass="58543">MRRAVRSTSPACRRRTPTACKPSSPPPTRKEGPPMRKAAAVHAHPFSMLTFLYRFLFLLIIPLARGFLSALTGDLLSWISGAWMDILTVLLIFLLAWKKWDSFKYYMDECGIFYTSGIFFKHETFIPIDRICTCAVMRPFWLRPLKVARLRVDTIARGANKADVSFYSGEREAARILSLCRGVPEESADEVHAAYRPRISGVVFLSLFTSNSFLGIVFISTFISQAGQILGQELADLMLATFEELSRRVAFGLPPIAAGVAIALLVGWLAAFLLNLLQTKNLCTLRVGDSLHVSGGVLVEKEYVLRARDISFVDIRQSLLTRLLGRYSVFLNAIGFNKDKSDISAVIPFSSRRKTREQLSRLLPEYTVSARTLKPNLGAIFKFLIDPFWPCVLIPAGTVVACWLLPKWTGLIGFAGFMLSLPAIWFLGVRILDFLSSGVSRDGDCYTLRYSNRYYLHTVVFTFDKIALVNVRQSILQRGDRKCDLKVSTRAEGRFRHHIRNLDWDGVVALFDAGDEAPSKT</sequence>
<name>A0A498CMZ6_9FIRM</name>
<evidence type="ECO:0000313" key="5">
    <source>
        <dbReference type="Proteomes" id="UP000276301"/>
    </source>
</evidence>
<evidence type="ECO:0000256" key="1">
    <source>
        <dbReference type="SAM" id="MobiDB-lite"/>
    </source>
</evidence>
<feature type="domain" description="YdbS-like PH" evidence="3">
    <location>
        <begin position="100"/>
        <end position="159"/>
    </location>
</feature>
<proteinExistence type="predicted"/>
<feature type="compositionally biased region" description="Polar residues" evidence="1">
    <location>
        <begin position="1"/>
        <end position="10"/>
    </location>
</feature>
<dbReference type="PANTHER" id="PTHR34473:SF2">
    <property type="entry name" value="UPF0699 TRANSMEMBRANE PROTEIN YDBT"/>
    <property type="match status" value="1"/>
</dbReference>
<evidence type="ECO:0000313" key="4">
    <source>
        <dbReference type="EMBL" id="RLL06953.1"/>
    </source>
</evidence>
<feature type="transmembrane region" description="Helical" evidence="2">
    <location>
        <begin position="39"/>
        <end position="63"/>
    </location>
</feature>
<dbReference type="Proteomes" id="UP000276301">
    <property type="component" value="Unassembled WGS sequence"/>
</dbReference>
<keyword evidence="5" id="KW-1185">Reference proteome</keyword>
<feature type="transmembrane region" description="Helical" evidence="2">
    <location>
        <begin position="75"/>
        <end position="97"/>
    </location>
</feature>
<keyword evidence="2" id="KW-0472">Membrane</keyword>
<protein>
    <recommendedName>
        <fullName evidence="3">YdbS-like PH domain-containing protein</fullName>
    </recommendedName>
</protein>
<keyword evidence="2" id="KW-0812">Transmembrane</keyword>
<keyword evidence="2" id="KW-1133">Transmembrane helix</keyword>
<evidence type="ECO:0000256" key="2">
    <source>
        <dbReference type="SAM" id="Phobius"/>
    </source>
</evidence>
<evidence type="ECO:0000259" key="3">
    <source>
        <dbReference type="Pfam" id="PF03703"/>
    </source>
</evidence>
<feature type="transmembrane region" description="Helical" evidence="2">
    <location>
        <begin position="412"/>
        <end position="432"/>
    </location>
</feature>
<feature type="region of interest" description="Disordered" evidence="1">
    <location>
        <begin position="1"/>
        <end position="34"/>
    </location>
</feature>
<feature type="transmembrane region" description="Helical" evidence="2">
    <location>
        <begin position="256"/>
        <end position="277"/>
    </location>
</feature>
<reference evidence="4 5" key="1">
    <citation type="submission" date="2018-10" db="EMBL/GenBank/DDBJ databases">
        <title>Anaerotruncus faecis sp. nov., isolated from human feces.</title>
        <authorList>
            <person name="Wang Y.-J."/>
        </authorList>
    </citation>
    <scope>NUCLEOTIDE SEQUENCE [LARGE SCALE GENOMIC DNA]</scope>
    <source>
        <strain evidence="4 5">22A2-44</strain>
    </source>
</reference>
<feature type="transmembrane region" description="Helical" evidence="2">
    <location>
        <begin position="202"/>
        <end position="223"/>
    </location>
</feature>
<organism evidence="4 5">
    <name type="scientific">Anaerotruncus massiliensis</name>
    <name type="common">ex Liu et al. 2021</name>
    <dbReference type="NCBI Taxonomy" id="2321404"/>
    <lineage>
        <taxon>Bacteria</taxon>
        <taxon>Bacillati</taxon>
        <taxon>Bacillota</taxon>
        <taxon>Clostridia</taxon>
        <taxon>Eubacteriales</taxon>
        <taxon>Oscillospiraceae</taxon>
        <taxon>Anaerotruncus</taxon>
    </lineage>
</organism>
<gene>
    <name evidence="4" type="ORF">D4A47_13520</name>
</gene>
<comment type="caution">
    <text evidence="4">The sequence shown here is derived from an EMBL/GenBank/DDBJ whole genome shotgun (WGS) entry which is preliminary data.</text>
</comment>
<dbReference type="EMBL" id="RCHT01000052">
    <property type="protein sequence ID" value="RLL06953.1"/>
    <property type="molecule type" value="Genomic_DNA"/>
</dbReference>